<dbReference type="PRINTS" id="PR01021">
    <property type="entry name" value="OMPADOMAIN"/>
</dbReference>
<keyword evidence="2 3" id="KW-0472">Membrane</keyword>
<proteinExistence type="predicted"/>
<dbReference type="Gene3D" id="3.30.1330.60">
    <property type="entry name" value="OmpA-like domain"/>
    <property type="match status" value="1"/>
</dbReference>
<dbReference type="InterPro" id="IPR006664">
    <property type="entry name" value="OMP_bac"/>
</dbReference>
<feature type="chain" id="PRO_5041732809" evidence="5">
    <location>
        <begin position="39"/>
        <end position="2650"/>
    </location>
</feature>
<dbReference type="RefSeq" id="WP_317080107.1">
    <property type="nucleotide sequence ID" value="NZ_CP136594.1"/>
</dbReference>
<feature type="signal peptide" evidence="5">
    <location>
        <begin position="1"/>
        <end position="38"/>
    </location>
</feature>
<evidence type="ECO:0000256" key="3">
    <source>
        <dbReference type="PROSITE-ProRule" id="PRU00473"/>
    </source>
</evidence>
<dbReference type="InterPro" id="IPR057693">
    <property type="entry name" value="DUF7933"/>
</dbReference>
<comment type="subcellular location">
    <subcellularLocation>
        <location evidence="1">Membrane</location>
    </subcellularLocation>
</comment>
<dbReference type="Pfam" id="PF00691">
    <property type="entry name" value="OmpA"/>
    <property type="match status" value="1"/>
</dbReference>
<feature type="region of interest" description="Disordered" evidence="4">
    <location>
        <begin position="2629"/>
        <end position="2650"/>
    </location>
</feature>
<dbReference type="Pfam" id="PF19076">
    <property type="entry name" value="CshA_repeat"/>
    <property type="match status" value="1"/>
</dbReference>
<evidence type="ECO:0000256" key="5">
    <source>
        <dbReference type="SAM" id="SignalP"/>
    </source>
</evidence>
<dbReference type="CDD" id="cd07185">
    <property type="entry name" value="OmpA_C-like"/>
    <property type="match status" value="1"/>
</dbReference>
<dbReference type="InterPro" id="IPR036737">
    <property type="entry name" value="OmpA-like_sf"/>
</dbReference>
<name>A0AA97HYU4_9SPHN</name>
<dbReference type="NCBIfam" id="TIGR01451">
    <property type="entry name" value="B_ant_repeat"/>
    <property type="match status" value="7"/>
</dbReference>
<dbReference type="InterPro" id="IPR026395">
    <property type="entry name" value="CshA_fibril"/>
</dbReference>
<accession>A0AA97HYU4</accession>
<dbReference type="InterPro" id="IPR006665">
    <property type="entry name" value="OmpA-like"/>
</dbReference>
<dbReference type="InterPro" id="IPR001434">
    <property type="entry name" value="OmcB-like_DUF11"/>
</dbReference>
<evidence type="ECO:0000256" key="1">
    <source>
        <dbReference type="ARBA" id="ARBA00004370"/>
    </source>
</evidence>
<dbReference type="GO" id="GO:0016020">
    <property type="term" value="C:membrane"/>
    <property type="evidence" value="ECO:0007669"/>
    <property type="project" value="UniProtKB-SubCell"/>
</dbReference>
<dbReference type="EMBL" id="CP136594">
    <property type="protein sequence ID" value="WOE73879.1"/>
    <property type="molecule type" value="Genomic_DNA"/>
</dbReference>
<dbReference type="Pfam" id="PF01345">
    <property type="entry name" value="DUF11"/>
    <property type="match status" value="7"/>
</dbReference>
<evidence type="ECO:0000256" key="4">
    <source>
        <dbReference type="SAM" id="MobiDB-lite"/>
    </source>
</evidence>
<evidence type="ECO:0000313" key="8">
    <source>
        <dbReference type="Proteomes" id="UP001302429"/>
    </source>
</evidence>
<protein>
    <submittedName>
        <fullName evidence="7">OmpA family protein</fullName>
    </submittedName>
</protein>
<evidence type="ECO:0000313" key="7">
    <source>
        <dbReference type="EMBL" id="WOE73879.1"/>
    </source>
</evidence>
<gene>
    <name evidence="7" type="ORF">RB602_08355</name>
</gene>
<dbReference type="Proteomes" id="UP001302429">
    <property type="component" value="Chromosome"/>
</dbReference>
<keyword evidence="8" id="KW-1185">Reference proteome</keyword>
<sequence>MSVLSQFTSREFGSRFWLRWAMLSSLLLVLLNAAPAAAQDETLIVNKSIADTEILASETTEMTIVLFNTDTNNAQTDVTMIDPFPAGLELVNIVNNTCGGTVTSDGASPETVTLNNGTIPAAGAGGNESCEIVLEVTATASGNYTNTIPAGNVTGTAGGNATVNGSAASASVTVEETLPLTVRKAFVRGTIGVGVPTYFNITINNPNSTLLNDVTFTDILPDNMRFVDNPTALRFNDCGPNVVAPAAGATSTTQSDLTVPALGSCTVSFWVEATLPGPYTNDIPAGGVTSAQLGADGDSVAPASATTNAQGEFEVQKTYLRNSLEIGQVTTLRVTLTNPGLGPIENAAFTDVFPDSGNGVPDLIVAAAGVVRNTCGGTTTADQGDAQFSLTGGTVPGASTVGAPGVCEIDVRVQANDVATPSVNEIPIGEVTGTQAGNAVGNSNVGRAEINTLANGGVVRVGVAKAYSANGAAFSTTGTQTTAGTVLRTNVVITNPSAFGLINVEGTDTFQPLTIDGSTSDIQITDPSNVTFANCGEDPTLFTDANGFPSGPSTPSFTPLAGRNGFTVSGISLLPQTGTETGDTRGFPNPACVISFDVVGQVPGIHRNLINVGDVTGGSAPTRSEITGVTGDAADARFTYVSPLSVVKQYTPNVVTANTGIAGLRITLSNSNATAPITGVEFTDILPGADGADRNRVAAVPNIQNSCGGTVTADPGTNSVSLVGGTIPVAVAGTPGVCVIEVDTNVLDSVDGIANLLNRIDTAAVSGEIDIGGNPTIVRNLARSDARVFANSLDVSVDKVFSPGTIDGGDTSEVTITLFNPNANDFDIFDLALTDDLPTGMIVADPANASTTCTVNGLDTGTAATVTAVPGADSFTIEGFDLFADSSRQPGELSRCSVTVAVTTLQTGSIVNTIPAGAVTSQNDATNGLPFSATLTVLPNTAVSKEFVDDTIQVGGTTELEIRILNANGAPATNISVTDTMPPELLVADGPVITTEVNGTTCPGLNVNAPAGGSTITATGLTLPAFSECRFRVAVTSDTPSDLTGWENIILPTQVNSTEGGIRTEDANDNLVVVNAPVVEKSFDQTDAPVGEVVTLTARVSNPNTVAGGDALTNVNFVDALPTTPGNMIVAPTPNFVASAGCGSGTFVGNTAGSSRIEWNGGTLASNAFCEFSVDVLVDAPGTYTNELQACDLTNPNPVAGTDAAATAQSGGANVCNVQGDEAIVNFSDLELSFVKVLSAEDGAVADVAEAGETLTYEIQITNASDTATATGVAVVDIVPDNTTYVDGSASDGGALNGAQVEWTVDVPPEGLTLTVSFLVDDPIPDGVTSIDNNVTVDGEACATLPCVSTPVQEPALTIVKELTGENGTAAGVAEAGEELTYTITVENTTGTNAVDAAIVDLVPANTTFVSASDGGALNGAQIEWTADVAGNSTITRTVTFRVDDPIPDGVTEITNNATVNGDGCATDPCVTTPVQEPELTISKQLTAESGALAGFAEASEELTYTITVSNGTGTPAADALIADVIPANTTFVSASDGGALNGAQAEWTVDVPANGSVTRTLTVRVADEIPAGTQFIENSATVDGVECATLPCVSTPVQDPELAVSKQLTGEDGAVAGSAEAGEQLTYTITVANASGTAATGSQLVDIIPANTTFVSASDGGTLNGAQVEWTVDVPANGNITRTLTVQVDDPIPAGVTEITNTVTIDGEGCATDPCVTTPVEPLTLEIEKALTGENGPTPGFAEEGEELTYTITVRNTSGINAAAALISDPVPANTSFVSASDGGALSNGVVTWTTDIGAGQTLTRTVTFRVDDVVPTDVLTIANSATVNDEGCTAQPCVETPVGRPVLNFTKVLAAESGTFANIVEPGELLTYEIAIENSGTANAVNVAVIDNLDPVVTFISASNGGALNGGQVEWNLTVPVGQTVTLTVVTQAPQPLPAGIQSIINDATVNGEVCESAPCVITPAAQPPVAVDDDGGENQVGVAVTLDTPANDIATTAPLDVTTVQIVGTDAPLQPLVVPGEGTWSVDPTTGQITFTPEPGFAEDPTPINYTIRDTLGQLSNEAVETLEYTDDLLVRLTKAASVRTVRIGDQVLYTLTVENISNIDLVDATIFDTPPSGFRLVPGSLTVADADGAGTLVTSAPIRIDNIDIAAGEIATISYLAAVGAGTLPGTHINTAVTLSNEVPISNEATATVVSGSDPLLEESLILGTVWEDRDGDAWQDPAKATGVSISGGIDESVYVANSTTIDFGEGPQPLADASAPLNHGVDIGTILGRNSVAEPASAKQVVISMMLTEPRFADGLELVSREGTRLMMNAAGTLSTAHKGSVEDGLTAQDLQIDRQVTQVGDRYRADFVITNNGIDERGIAGVRIGTVEGLLVETDGYGRFFLIGIEPSRVARGSNFIMKVDMATLPDGSVMTTENPRIRRITPGLPVRFDFGVQIPEMVIEGATNAVAMDLGEFVFDANSATLKPEYAAIIDRMADEVRRYEGGAINISGLGGTPELAMARAQAVRDALKGQLSPELLARTDIRVTGAVDGPEVLTYGQRTIIGDVFFDTDKTAIRSEYRPVIRRIVDAINAGEVRSLIITGHADKRGSDAYNIDLGKRRAESVFQSIVSQLPPDRRDGFTVRYLPPSTPASPFESEKGE</sequence>
<feature type="domain" description="OmpA-like" evidence="6">
    <location>
        <begin position="2545"/>
        <end position="2650"/>
    </location>
</feature>
<dbReference type="InterPro" id="IPR051172">
    <property type="entry name" value="Chlamydia_OmcB"/>
</dbReference>
<dbReference type="InterPro" id="IPR047589">
    <property type="entry name" value="DUF11_rpt"/>
</dbReference>
<reference evidence="7 8" key="1">
    <citation type="submission" date="2023-10" db="EMBL/GenBank/DDBJ databases">
        <title>Complete genome sequence of a Sphingomonadaceae bacterium.</title>
        <authorList>
            <person name="Yan C."/>
        </authorList>
    </citation>
    <scope>NUCLEOTIDE SEQUENCE [LARGE SCALE GENOMIC DNA]</scope>
    <source>
        <strain evidence="7 8">SCSIO 66989</strain>
    </source>
</reference>
<dbReference type="SUPFAM" id="SSF103088">
    <property type="entry name" value="OmpA-like"/>
    <property type="match status" value="2"/>
</dbReference>
<dbReference type="PANTHER" id="PTHR34819">
    <property type="entry name" value="LARGE CYSTEINE-RICH PERIPLASMIC PROTEIN OMCB"/>
    <property type="match status" value="1"/>
</dbReference>
<evidence type="ECO:0000256" key="2">
    <source>
        <dbReference type="ARBA" id="ARBA00023136"/>
    </source>
</evidence>
<dbReference type="PANTHER" id="PTHR34819:SF3">
    <property type="entry name" value="CELL SURFACE PROTEIN"/>
    <property type="match status" value="1"/>
</dbReference>
<keyword evidence="5" id="KW-0732">Signal</keyword>
<dbReference type="Pfam" id="PF25564">
    <property type="entry name" value="DUF7933"/>
    <property type="match status" value="7"/>
</dbReference>
<dbReference type="PROSITE" id="PS51123">
    <property type="entry name" value="OMPA_2"/>
    <property type="match status" value="1"/>
</dbReference>
<evidence type="ECO:0000259" key="6">
    <source>
        <dbReference type="PROSITE" id="PS51123"/>
    </source>
</evidence>
<organism evidence="7 8">
    <name type="scientific">Alterisphingorhabdus coralli</name>
    <dbReference type="NCBI Taxonomy" id="3071408"/>
    <lineage>
        <taxon>Bacteria</taxon>
        <taxon>Pseudomonadati</taxon>
        <taxon>Pseudomonadota</taxon>
        <taxon>Alphaproteobacteria</taxon>
        <taxon>Sphingomonadales</taxon>
        <taxon>Sphingomonadaceae</taxon>
        <taxon>Alterisphingorhabdus (ex Yan et al. 2024)</taxon>
    </lineage>
</organism>
<dbReference type="KEGG" id="acoa:RB602_08355"/>